<evidence type="ECO:0000256" key="5">
    <source>
        <dbReference type="ARBA" id="ARBA00022912"/>
    </source>
</evidence>
<feature type="domain" description="Phosphotyrosine protein phosphatase I" evidence="7">
    <location>
        <begin position="5"/>
        <end position="154"/>
    </location>
</feature>
<reference evidence="8" key="1">
    <citation type="submission" date="2021-08" db="EMBL/GenBank/DDBJ databases">
        <authorList>
            <person name="Misof B."/>
            <person name="Oliver O."/>
            <person name="Podsiadlowski L."/>
            <person name="Donath A."/>
            <person name="Peters R."/>
            <person name="Mayer C."/>
            <person name="Rust J."/>
            <person name="Gunkel S."/>
            <person name="Lesny P."/>
            <person name="Martin S."/>
            <person name="Oeyen J.P."/>
            <person name="Petersen M."/>
            <person name="Panagiotis P."/>
            <person name="Wilbrandt J."/>
            <person name="Tanja T."/>
        </authorList>
    </citation>
    <scope>NUCLEOTIDE SEQUENCE</scope>
    <source>
        <strain evidence="8">GBR_01_08_01A</strain>
        <tissue evidence="8">Thorax + abdomen</tissue>
    </source>
</reference>
<feature type="active site" description="Proton donor" evidence="6">
    <location>
        <position position="127"/>
    </location>
</feature>
<dbReference type="Proteomes" id="UP001258017">
    <property type="component" value="Unassembled WGS sequence"/>
</dbReference>
<evidence type="ECO:0000313" key="9">
    <source>
        <dbReference type="Proteomes" id="UP001258017"/>
    </source>
</evidence>
<gene>
    <name evidence="8" type="ORF">KPH14_001865</name>
</gene>
<dbReference type="InterPro" id="IPR036196">
    <property type="entry name" value="Ptyr_pPase_sf"/>
</dbReference>
<feature type="active site" evidence="6">
    <location>
        <position position="17"/>
    </location>
</feature>
<proteinExistence type="inferred from homology"/>
<accession>A0AAD9VX34</accession>
<evidence type="ECO:0000259" key="7">
    <source>
        <dbReference type="SMART" id="SM00226"/>
    </source>
</evidence>
<sequence length="177" mass="20290">MTEKKKVLMVCLGNSCRSPIAEAVFNAQIKEMCLSNYWEADSAAILQYHIGNPPEPRAMSTLLKNGITDYSHEARLIAEADFNTYDWIFGMDNYIMEYLYELQPASSKAIVELLGKYDPNGEIIIRDPLFDNDSSGFEKAFQQSLRSVKSFLITHHKDNFNNKQSLQMHTNIKTMHQ</sequence>
<name>A0AAD9VX34_9HYME</name>
<keyword evidence="3" id="KW-0963">Cytoplasm</keyword>
<dbReference type="PANTHER" id="PTHR11717">
    <property type="entry name" value="LOW MOLECULAR WEIGHT PROTEIN TYROSINE PHOSPHATASE"/>
    <property type="match status" value="1"/>
</dbReference>
<evidence type="ECO:0000256" key="4">
    <source>
        <dbReference type="ARBA" id="ARBA00022801"/>
    </source>
</evidence>
<keyword evidence="4" id="KW-0378">Hydrolase</keyword>
<dbReference type="SMART" id="SM00226">
    <property type="entry name" value="LMWPc"/>
    <property type="match status" value="1"/>
</dbReference>
<evidence type="ECO:0000256" key="2">
    <source>
        <dbReference type="ARBA" id="ARBA00011063"/>
    </source>
</evidence>
<dbReference type="CDD" id="cd16343">
    <property type="entry name" value="LMWPTP"/>
    <property type="match status" value="1"/>
</dbReference>
<keyword evidence="9" id="KW-1185">Reference proteome</keyword>
<dbReference type="FunFam" id="3.40.50.2300:FF:000105">
    <property type="entry name" value="Low molecular weight phosphotyrosine protein"/>
    <property type="match status" value="1"/>
</dbReference>
<comment type="caution">
    <text evidence="8">The sequence shown here is derived from an EMBL/GenBank/DDBJ whole genome shotgun (WGS) entry which is preliminary data.</text>
</comment>
<protein>
    <recommendedName>
        <fullName evidence="7">Phosphotyrosine protein phosphatase I domain-containing protein</fullName>
    </recommendedName>
</protein>
<dbReference type="GO" id="GO:0005737">
    <property type="term" value="C:cytoplasm"/>
    <property type="evidence" value="ECO:0007669"/>
    <property type="project" value="UniProtKB-SubCell"/>
</dbReference>
<evidence type="ECO:0000256" key="3">
    <source>
        <dbReference type="ARBA" id="ARBA00022490"/>
    </source>
</evidence>
<dbReference type="InterPro" id="IPR017867">
    <property type="entry name" value="Tyr_phospatase_low_mol_wt"/>
</dbReference>
<comment type="similarity">
    <text evidence="2">Belongs to the low molecular weight phosphotyrosine protein phosphatase family.</text>
</comment>
<dbReference type="Pfam" id="PF01451">
    <property type="entry name" value="LMWPc"/>
    <property type="match status" value="1"/>
</dbReference>
<comment type="subcellular location">
    <subcellularLocation>
        <location evidence="1">Cytoplasm</location>
    </subcellularLocation>
</comment>
<dbReference type="GO" id="GO:0004725">
    <property type="term" value="F:protein tyrosine phosphatase activity"/>
    <property type="evidence" value="ECO:0007669"/>
    <property type="project" value="InterPro"/>
</dbReference>
<dbReference type="SUPFAM" id="SSF52788">
    <property type="entry name" value="Phosphotyrosine protein phosphatases I"/>
    <property type="match status" value="1"/>
</dbReference>
<dbReference type="AlphaFoldDB" id="A0AAD9VX34"/>
<dbReference type="EMBL" id="JAIFRP010000002">
    <property type="protein sequence ID" value="KAK2589022.1"/>
    <property type="molecule type" value="Genomic_DNA"/>
</dbReference>
<dbReference type="InterPro" id="IPR050438">
    <property type="entry name" value="LMW_PTPase"/>
</dbReference>
<reference evidence="8" key="2">
    <citation type="journal article" date="2023" name="Commun. Biol.">
        <title>Intrasexual cuticular hydrocarbon dimorphism in a wasp sheds light on hydrocarbon biosynthesis genes in Hymenoptera.</title>
        <authorList>
            <person name="Moris V.C."/>
            <person name="Podsiadlowski L."/>
            <person name="Martin S."/>
            <person name="Oeyen J.P."/>
            <person name="Donath A."/>
            <person name="Petersen M."/>
            <person name="Wilbrandt J."/>
            <person name="Misof B."/>
            <person name="Liedtke D."/>
            <person name="Thamm M."/>
            <person name="Scheiner R."/>
            <person name="Schmitt T."/>
            <person name="Niehuis O."/>
        </authorList>
    </citation>
    <scope>NUCLEOTIDE SEQUENCE</scope>
    <source>
        <strain evidence="8">GBR_01_08_01A</strain>
    </source>
</reference>
<feature type="active site" description="Nucleophile" evidence="6">
    <location>
        <position position="11"/>
    </location>
</feature>
<keyword evidence="5" id="KW-0904">Protein phosphatase</keyword>
<evidence type="ECO:0000313" key="8">
    <source>
        <dbReference type="EMBL" id="KAK2589022.1"/>
    </source>
</evidence>
<evidence type="ECO:0000256" key="1">
    <source>
        <dbReference type="ARBA" id="ARBA00004496"/>
    </source>
</evidence>
<dbReference type="InterPro" id="IPR023485">
    <property type="entry name" value="Ptyr_pPase"/>
</dbReference>
<dbReference type="Gene3D" id="3.40.50.2300">
    <property type="match status" value="1"/>
</dbReference>
<dbReference type="PANTHER" id="PTHR11717:SF7">
    <property type="entry name" value="LOW MOLECULAR WEIGHT PHOSPHOTYROSINE PROTEIN PHOSPHATASE"/>
    <property type="match status" value="1"/>
</dbReference>
<evidence type="ECO:0000256" key="6">
    <source>
        <dbReference type="PIRSR" id="PIRSR617867-1"/>
    </source>
</evidence>
<dbReference type="PRINTS" id="PR00719">
    <property type="entry name" value="LMWPTPASE"/>
</dbReference>
<organism evidence="8 9">
    <name type="scientific">Odynerus spinipes</name>
    <dbReference type="NCBI Taxonomy" id="1348599"/>
    <lineage>
        <taxon>Eukaryota</taxon>
        <taxon>Metazoa</taxon>
        <taxon>Ecdysozoa</taxon>
        <taxon>Arthropoda</taxon>
        <taxon>Hexapoda</taxon>
        <taxon>Insecta</taxon>
        <taxon>Pterygota</taxon>
        <taxon>Neoptera</taxon>
        <taxon>Endopterygota</taxon>
        <taxon>Hymenoptera</taxon>
        <taxon>Apocrita</taxon>
        <taxon>Aculeata</taxon>
        <taxon>Vespoidea</taxon>
        <taxon>Vespidae</taxon>
        <taxon>Eumeninae</taxon>
        <taxon>Odynerus</taxon>
    </lineage>
</organism>